<accession>A0AAE0YEH5</accession>
<reference evidence="1" key="1">
    <citation type="journal article" date="2023" name="G3 (Bethesda)">
        <title>A reference genome for the long-term kleptoplast-retaining sea slug Elysia crispata morphotype clarki.</title>
        <authorList>
            <person name="Eastman K.E."/>
            <person name="Pendleton A.L."/>
            <person name="Shaikh M.A."/>
            <person name="Suttiyut T."/>
            <person name="Ogas R."/>
            <person name="Tomko P."/>
            <person name="Gavelis G."/>
            <person name="Widhalm J.R."/>
            <person name="Wisecaver J.H."/>
        </authorList>
    </citation>
    <scope>NUCLEOTIDE SEQUENCE</scope>
    <source>
        <strain evidence="1">ECLA1</strain>
    </source>
</reference>
<organism evidence="1 2">
    <name type="scientific">Elysia crispata</name>
    <name type="common">lettuce slug</name>
    <dbReference type="NCBI Taxonomy" id="231223"/>
    <lineage>
        <taxon>Eukaryota</taxon>
        <taxon>Metazoa</taxon>
        <taxon>Spiralia</taxon>
        <taxon>Lophotrochozoa</taxon>
        <taxon>Mollusca</taxon>
        <taxon>Gastropoda</taxon>
        <taxon>Heterobranchia</taxon>
        <taxon>Euthyneura</taxon>
        <taxon>Panpulmonata</taxon>
        <taxon>Sacoglossa</taxon>
        <taxon>Placobranchoidea</taxon>
        <taxon>Plakobranchidae</taxon>
        <taxon>Elysia</taxon>
    </lineage>
</organism>
<gene>
    <name evidence="1" type="ORF">RRG08_023401</name>
</gene>
<evidence type="ECO:0000313" key="1">
    <source>
        <dbReference type="EMBL" id="KAK3742568.1"/>
    </source>
</evidence>
<sequence length="75" mass="9139">MYIFRTVMRIGTVNLIQWNKNWTDFSHARMSMKRRRVRYCKCNPQQVILVAVRLDSAHYPGYESFYRNHQRPNMG</sequence>
<dbReference type="Proteomes" id="UP001283361">
    <property type="component" value="Unassembled WGS sequence"/>
</dbReference>
<proteinExistence type="predicted"/>
<dbReference type="AlphaFoldDB" id="A0AAE0YEH5"/>
<name>A0AAE0YEH5_9GAST</name>
<protein>
    <submittedName>
        <fullName evidence="1">Uncharacterized protein</fullName>
    </submittedName>
</protein>
<keyword evidence="2" id="KW-1185">Reference proteome</keyword>
<comment type="caution">
    <text evidence="1">The sequence shown here is derived from an EMBL/GenBank/DDBJ whole genome shotgun (WGS) entry which is preliminary data.</text>
</comment>
<evidence type="ECO:0000313" key="2">
    <source>
        <dbReference type="Proteomes" id="UP001283361"/>
    </source>
</evidence>
<dbReference type="EMBL" id="JAWDGP010006346">
    <property type="protein sequence ID" value="KAK3742568.1"/>
    <property type="molecule type" value="Genomic_DNA"/>
</dbReference>